<name>A0A1E3RT86_9MYCO</name>
<comment type="subcellular location">
    <subcellularLocation>
        <location evidence="1 8">Secreted</location>
    </subcellularLocation>
</comment>
<feature type="chain" id="PRO_5009027413" description="Cutinase" evidence="8">
    <location>
        <begin position="33"/>
        <end position="231"/>
    </location>
</feature>
<keyword evidence="5 8" id="KW-0732">Signal</keyword>
<dbReference type="PROSITE" id="PS00155">
    <property type="entry name" value="CUTINASE_1"/>
    <property type="match status" value="1"/>
</dbReference>
<dbReference type="PANTHER" id="PTHR33630">
    <property type="entry name" value="CUTINASE RV1984C-RELATED-RELATED"/>
    <property type="match status" value="1"/>
</dbReference>
<dbReference type="AlphaFoldDB" id="A0A1E3RT86"/>
<keyword evidence="4 8" id="KW-0964">Secreted</keyword>
<dbReference type="SMART" id="SM01110">
    <property type="entry name" value="Cutinase"/>
    <property type="match status" value="1"/>
</dbReference>
<dbReference type="InterPro" id="IPR000675">
    <property type="entry name" value="Cutinase/axe"/>
</dbReference>
<comment type="caution">
    <text evidence="9">The sequence shown here is derived from an EMBL/GenBank/DDBJ whole genome shotgun (WGS) entry which is preliminary data.</text>
</comment>
<protein>
    <recommendedName>
        <fullName evidence="8">Cutinase</fullName>
        <ecNumber evidence="8">3.1.1.-</ecNumber>
    </recommendedName>
</protein>
<evidence type="ECO:0000256" key="7">
    <source>
        <dbReference type="ARBA" id="ARBA00023157"/>
    </source>
</evidence>
<comment type="similarity">
    <text evidence="2 8">Belongs to the cutinase family.</text>
</comment>
<gene>
    <name evidence="9" type="ORF">BHQ17_14710</name>
</gene>
<organism evidence="9 10">
    <name type="scientific">Mycolicibacterium holsaticum</name>
    <dbReference type="NCBI Taxonomy" id="152142"/>
    <lineage>
        <taxon>Bacteria</taxon>
        <taxon>Bacillati</taxon>
        <taxon>Actinomycetota</taxon>
        <taxon>Actinomycetes</taxon>
        <taxon>Mycobacteriales</taxon>
        <taxon>Mycobacteriaceae</taxon>
        <taxon>Mycolicibacterium</taxon>
    </lineage>
</organism>
<reference evidence="10" key="1">
    <citation type="submission" date="2016-09" db="EMBL/GenBank/DDBJ databases">
        <authorList>
            <person name="Greninger A.L."/>
            <person name="Jerome K.R."/>
            <person name="Mcnair B."/>
            <person name="Wallis C."/>
            <person name="Fang F."/>
        </authorList>
    </citation>
    <scope>NUCLEOTIDE SEQUENCE [LARGE SCALE GENOMIC DNA]</scope>
    <source>
        <strain evidence="10">M7</strain>
    </source>
</reference>
<evidence type="ECO:0000256" key="4">
    <source>
        <dbReference type="ARBA" id="ARBA00022525"/>
    </source>
</evidence>
<dbReference type="Pfam" id="PF01083">
    <property type="entry name" value="Cutinase"/>
    <property type="match status" value="1"/>
</dbReference>
<feature type="signal peptide" evidence="8">
    <location>
        <begin position="1"/>
        <end position="32"/>
    </location>
</feature>
<evidence type="ECO:0000256" key="3">
    <source>
        <dbReference type="ARBA" id="ARBA00022487"/>
    </source>
</evidence>
<dbReference type="PANTHER" id="PTHR33630:SF9">
    <property type="entry name" value="CUTINASE 4"/>
    <property type="match status" value="1"/>
</dbReference>
<dbReference type="InterPro" id="IPR043580">
    <property type="entry name" value="CUTINASE_1"/>
</dbReference>
<evidence type="ECO:0000313" key="10">
    <source>
        <dbReference type="Proteomes" id="UP000094243"/>
    </source>
</evidence>
<evidence type="ECO:0000313" key="9">
    <source>
        <dbReference type="EMBL" id="ODQ93064.1"/>
    </source>
</evidence>
<proteinExistence type="inferred from homology"/>
<comment type="function">
    <text evidence="8">Catalyzes the hydrolysis of complex carboxylic polyesters found in the cell wall of plants. Degrades cutin, a macromolecule that forms the structure of the plant cuticle.</text>
</comment>
<dbReference type="EC" id="3.1.1.-" evidence="8"/>
<dbReference type="OrthoDB" id="3690529at2"/>
<dbReference type="SUPFAM" id="SSF53474">
    <property type="entry name" value="alpha/beta-Hydrolases"/>
    <property type="match status" value="1"/>
</dbReference>
<evidence type="ECO:0000256" key="1">
    <source>
        <dbReference type="ARBA" id="ARBA00004613"/>
    </source>
</evidence>
<dbReference type="GO" id="GO:0005576">
    <property type="term" value="C:extracellular region"/>
    <property type="evidence" value="ECO:0007669"/>
    <property type="project" value="UniProtKB-SubCell"/>
</dbReference>
<accession>A0A1E3RT86</accession>
<dbReference type="GO" id="GO:0052689">
    <property type="term" value="F:carboxylic ester hydrolase activity"/>
    <property type="evidence" value="ECO:0007669"/>
    <property type="project" value="UniProtKB-KW"/>
</dbReference>
<keyword evidence="10" id="KW-1185">Reference proteome</keyword>
<sequence>MLRASCRPAAVVAAVAALIIAPLPLAIPSAMAQPGPLPGPGYPTSQCADIEVIFARGTDDTPGLGTPGTAFVNALRQQTGGRSVTGYAVDYPASYDFLAAADGAADATNRVAVMAQQCPSTRIVLGGYSQGAAVIDMLAGVPPLGNKIGSIGSAPPLPGSLQPNIAAVVVFGNPAAKFDNPITSSAFAGRALDLCKDGDPICSGGRNPFAHNDYVSGGQVQQAANFVAGLV</sequence>
<dbReference type="InterPro" id="IPR029058">
    <property type="entry name" value="AB_hydrolase_fold"/>
</dbReference>
<evidence type="ECO:0000256" key="6">
    <source>
        <dbReference type="ARBA" id="ARBA00022801"/>
    </source>
</evidence>
<keyword evidence="7" id="KW-1015">Disulfide bond</keyword>
<dbReference type="EMBL" id="MIGZ01000081">
    <property type="protein sequence ID" value="ODQ93064.1"/>
    <property type="molecule type" value="Genomic_DNA"/>
</dbReference>
<keyword evidence="6 8" id="KW-0378">Hydrolase</keyword>
<evidence type="ECO:0000256" key="5">
    <source>
        <dbReference type="ARBA" id="ARBA00022729"/>
    </source>
</evidence>
<dbReference type="Proteomes" id="UP000094243">
    <property type="component" value="Unassembled WGS sequence"/>
</dbReference>
<evidence type="ECO:0000256" key="8">
    <source>
        <dbReference type="RuleBase" id="RU361263"/>
    </source>
</evidence>
<evidence type="ECO:0000256" key="2">
    <source>
        <dbReference type="ARBA" id="ARBA00007534"/>
    </source>
</evidence>
<keyword evidence="3 8" id="KW-0719">Serine esterase</keyword>
<dbReference type="Gene3D" id="3.40.50.1820">
    <property type="entry name" value="alpha/beta hydrolase"/>
    <property type="match status" value="1"/>
</dbReference>